<dbReference type="GO" id="GO:0008449">
    <property type="term" value="F:N-acetylglucosamine-6-sulfatase activity"/>
    <property type="evidence" value="ECO:0007669"/>
    <property type="project" value="TreeGrafter"/>
</dbReference>
<evidence type="ECO:0000313" key="5">
    <source>
        <dbReference type="WBParaSite" id="Hba_07052"/>
    </source>
</evidence>
<sequence length="615" mass="72235">MVGYDRDVLIWAAHPNLSDSLIIRYLEEAEARNMPRDKAMEILAHMNYDVDCAVKFCDNFVVPDLMCDMEKQIFCCAIDGERMRMRRRTRRMFKMRLMKRLVEKEDNIDSNSMRSNLLSPLNFGKRNDICMQSTSVRQTVEDKPTSAILLFIYFSMIPIQPRFRSVSVISDISRSQSISKWNDVEITVLKHFFCNGKTIVLLSSRFRKKNIVLIITDDQDIELGSMMYMPKTLKLMKDKGTEFSGGYVWIFESTCYLRFRSKDFSMYYRSIHENRSIGVYLKKAGYRTSYLGKYLNEYEGNYTPRGWDYWLGLVKNSKFYNYTVNMNGEKLRYGSNYEKDYFTDLIINRSLEFISDHIRNRPWQPFLSVLSYPAPHGPEDPAPQYSELTEAWNYAPNPDKQWLLQRTGKMEPVHVAFTDILHRRRMQTLQSVDEAVNRLFSLLRDYNQLSNTYVLYTSDHGYHLGQFGLIKGKNMPYEFDIRVPFFLRGPGVPKNVTIRRPVSNLDISPTLIDVAGVKVPEHMDGRSLLELISIHKGLHLIFYGLSKIIFIKQWVLRCSSSDDNDQDLLIDEFLLDSYQRNILNDRHWYQGSFHDDKVKYMKLKYICLTSALSSR</sequence>
<dbReference type="PANTHER" id="PTHR43108:SF16">
    <property type="entry name" value="EXTRACELLULAR SULFATASE SULF-1 HOMOLOG"/>
    <property type="match status" value="1"/>
</dbReference>
<dbReference type="AlphaFoldDB" id="A0A1I7WPI2"/>
<dbReference type="WBParaSite" id="Hba_07052">
    <property type="protein sequence ID" value="Hba_07052"/>
    <property type="gene ID" value="Hba_07052"/>
</dbReference>
<dbReference type="Proteomes" id="UP000095283">
    <property type="component" value="Unplaced"/>
</dbReference>
<dbReference type="InterPro" id="IPR017850">
    <property type="entry name" value="Alkaline_phosphatase_core_sf"/>
</dbReference>
<evidence type="ECO:0000259" key="3">
    <source>
        <dbReference type="Pfam" id="PF00884"/>
    </source>
</evidence>
<comment type="cofactor">
    <cofactor evidence="1">
        <name>Ca(2+)</name>
        <dbReference type="ChEBI" id="CHEBI:29108"/>
    </cofactor>
</comment>
<evidence type="ECO:0000313" key="4">
    <source>
        <dbReference type="Proteomes" id="UP000095283"/>
    </source>
</evidence>
<organism evidence="4 5">
    <name type="scientific">Heterorhabditis bacteriophora</name>
    <name type="common">Entomopathogenic nematode worm</name>
    <dbReference type="NCBI Taxonomy" id="37862"/>
    <lineage>
        <taxon>Eukaryota</taxon>
        <taxon>Metazoa</taxon>
        <taxon>Ecdysozoa</taxon>
        <taxon>Nematoda</taxon>
        <taxon>Chromadorea</taxon>
        <taxon>Rhabditida</taxon>
        <taxon>Rhabditina</taxon>
        <taxon>Rhabditomorpha</taxon>
        <taxon>Strongyloidea</taxon>
        <taxon>Heterorhabditidae</taxon>
        <taxon>Heterorhabditis</taxon>
    </lineage>
</organism>
<dbReference type="InterPro" id="IPR000917">
    <property type="entry name" value="Sulfatase_N"/>
</dbReference>
<dbReference type="PANTHER" id="PTHR43108">
    <property type="entry name" value="N-ACETYLGLUCOSAMINE-6-SULFATASE FAMILY MEMBER"/>
    <property type="match status" value="1"/>
</dbReference>
<keyword evidence="4" id="KW-1185">Reference proteome</keyword>
<dbReference type="CDD" id="cd16147">
    <property type="entry name" value="G6S"/>
    <property type="match status" value="1"/>
</dbReference>
<dbReference type="Pfam" id="PF00884">
    <property type="entry name" value="Sulfatase"/>
    <property type="match status" value="1"/>
</dbReference>
<accession>A0A1I7WPI2</accession>
<name>A0A1I7WPI2_HETBA</name>
<reference evidence="5" key="1">
    <citation type="submission" date="2016-11" db="UniProtKB">
        <authorList>
            <consortium name="WormBaseParasite"/>
        </authorList>
    </citation>
    <scope>IDENTIFICATION</scope>
</reference>
<dbReference type="GO" id="GO:0005539">
    <property type="term" value="F:glycosaminoglycan binding"/>
    <property type="evidence" value="ECO:0007669"/>
    <property type="project" value="TreeGrafter"/>
</dbReference>
<dbReference type="Gene3D" id="3.40.720.10">
    <property type="entry name" value="Alkaline Phosphatase, subunit A"/>
    <property type="match status" value="1"/>
</dbReference>
<comment type="similarity">
    <text evidence="2">Belongs to the sulfatase family.</text>
</comment>
<dbReference type="SUPFAM" id="SSF53649">
    <property type="entry name" value="Alkaline phosphatase-like"/>
    <property type="match status" value="1"/>
</dbReference>
<proteinExistence type="inferred from homology"/>
<protein>
    <submittedName>
        <fullName evidence="5">Sulfatase domain-containing protein</fullName>
    </submittedName>
</protein>
<evidence type="ECO:0000256" key="1">
    <source>
        <dbReference type="ARBA" id="ARBA00001913"/>
    </source>
</evidence>
<feature type="domain" description="Sulfatase N-terminal" evidence="3">
    <location>
        <begin position="209"/>
        <end position="517"/>
    </location>
</feature>
<evidence type="ECO:0000256" key="2">
    <source>
        <dbReference type="ARBA" id="ARBA00008779"/>
    </source>
</evidence>